<sequence>MSKWNKDQFLEDLRNKCSREIAKICERIIDFSEEHASEMSWGRGDDHGTFTFRCNSDFGMLPLFHMTSNGQLNMQVNFLREKELPRMVLRDMIVKMEANFLRDYDEDSYPIDTYEEMEYMFHTYGQVDKFLSTMEGVVYRLKQ</sequence>
<organism evidence="1">
    <name type="scientific">marine metagenome</name>
    <dbReference type="NCBI Taxonomy" id="408172"/>
    <lineage>
        <taxon>unclassified sequences</taxon>
        <taxon>metagenomes</taxon>
        <taxon>ecological metagenomes</taxon>
    </lineage>
</organism>
<accession>A0A382IZI1</accession>
<gene>
    <name evidence="1" type="ORF">METZ01_LOCUS256865</name>
</gene>
<reference evidence="1" key="1">
    <citation type="submission" date="2018-05" db="EMBL/GenBank/DDBJ databases">
        <authorList>
            <person name="Lanie J.A."/>
            <person name="Ng W.-L."/>
            <person name="Kazmierczak K.M."/>
            <person name="Andrzejewski T.M."/>
            <person name="Davidsen T.M."/>
            <person name="Wayne K.J."/>
            <person name="Tettelin H."/>
            <person name="Glass J.I."/>
            <person name="Rusch D."/>
            <person name="Podicherti R."/>
            <person name="Tsui H.-C.T."/>
            <person name="Winkler M.E."/>
        </authorList>
    </citation>
    <scope>NUCLEOTIDE SEQUENCE</scope>
</reference>
<proteinExistence type="predicted"/>
<dbReference type="AlphaFoldDB" id="A0A382IZI1"/>
<protein>
    <submittedName>
        <fullName evidence="1">Uncharacterized protein</fullName>
    </submittedName>
</protein>
<name>A0A382IZI1_9ZZZZ</name>
<evidence type="ECO:0000313" key="1">
    <source>
        <dbReference type="EMBL" id="SVC04011.1"/>
    </source>
</evidence>
<dbReference type="EMBL" id="UINC01070115">
    <property type="protein sequence ID" value="SVC04011.1"/>
    <property type="molecule type" value="Genomic_DNA"/>
</dbReference>